<dbReference type="Gene3D" id="3.90.850.10">
    <property type="entry name" value="Fumarylacetoacetase-like, C-terminal domain"/>
    <property type="match status" value="1"/>
</dbReference>
<dbReference type="RefSeq" id="WP_010837846.1">
    <property type="nucleotide sequence ID" value="NZ_QRCM01000001.1"/>
</dbReference>
<dbReference type="InterPro" id="IPR011234">
    <property type="entry name" value="Fumarylacetoacetase-like_C"/>
</dbReference>
<evidence type="ECO:0000256" key="2">
    <source>
        <dbReference type="ARBA" id="ARBA00022723"/>
    </source>
</evidence>
<evidence type="ECO:0000259" key="3">
    <source>
        <dbReference type="Pfam" id="PF01557"/>
    </source>
</evidence>
<dbReference type="Proteomes" id="UP000471120">
    <property type="component" value="Unassembled WGS sequence"/>
</dbReference>
<dbReference type="Pfam" id="PF01557">
    <property type="entry name" value="FAA_hydrolase"/>
    <property type="match status" value="1"/>
</dbReference>
<dbReference type="GO" id="GO:0016853">
    <property type="term" value="F:isomerase activity"/>
    <property type="evidence" value="ECO:0007669"/>
    <property type="project" value="UniProtKB-ARBA"/>
</dbReference>
<keyword evidence="2" id="KW-0479">Metal-binding</keyword>
<sequence>MRVLVSSGRAALAVGGGAVDIAAASGGRFSSDVQDIYGVWGEFCDWARGFAGPADLDVRPGNVGCPVPRPPQVFAVGLNYRAHAVESGLPIPEIPVVFTKFPAAVTGPYDRVVLPTGPVDFEAEVVAVLGTRAENVAARDAWSHVAGLTVGQDLSQRAVQWAGDAPQQFSLGKSFAGFAPIGPVVVTPDEFDNPDDVEIACSLNGEQMQKSRTSDLVFSIPELIAYISAIVPMMPGDLLFTGTPSGVGFSRDPKIVLQPGDELTTSIDGVGSMITTFAARAAGATGSPT</sequence>
<protein>
    <submittedName>
        <fullName evidence="4">Fumarylacetoacetate hydrolase family protein</fullName>
    </submittedName>
</protein>
<dbReference type="InterPro" id="IPR036663">
    <property type="entry name" value="Fumarylacetoacetase_C_sf"/>
</dbReference>
<gene>
    <name evidence="4" type="ORF">DW322_05480</name>
</gene>
<name>A0A6P2CBQ2_9NOCA</name>
<comment type="similarity">
    <text evidence="1">Belongs to the FAH family.</text>
</comment>
<feature type="domain" description="Fumarylacetoacetase-like C-terminal" evidence="3">
    <location>
        <begin position="73"/>
        <end position="277"/>
    </location>
</feature>
<dbReference type="EMBL" id="QRCM01000001">
    <property type="protein sequence ID" value="TXG89762.1"/>
    <property type="molecule type" value="Genomic_DNA"/>
</dbReference>
<dbReference type="GO" id="GO:0016787">
    <property type="term" value="F:hydrolase activity"/>
    <property type="evidence" value="ECO:0007669"/>
    <property type="project" value="UniProtKB-KW"/>
</dbReference>
<dbReference type="GO" id="GO:0019752">
    <property type="term" value="P:carboxylic acid metabolic process"/>
    <property type="evidence" value="ECO:0007669"/>
    <property type="project" value="UniProtKB-ARBA"/>
</dbReference>
<dbReference type="GO" id="GO:0046872">
    <property type="term" value="F:metal ion binding"/>
    <property type="evidence" value="ECO:0007669"/>
    <property type="project" value="UniProtKB-KW"/>
</dbReference>
<dbReference type="SUPFAM" id="SSF56529">
    <property type="entry name" value="FAH"/>
    <property type="match status" value="1"/>
</dbReference>
<accession>A0A6P2CBQ2</accession>
<dbReference type="PANTHER" id="PTHR42796">
    <property type="entry name" value="FUMARYLACETOACETATE HYDROLASE DOMAIN-CONTAINING PROTEIN 2A-RELATED"/>
    <property type="match status" value="1"/>
</dbReference>
<dbReference type="FunFam" id="3.90.850.10:FF:000002">
    <property type="entry name" value="2-hydroxyhepta-2,4-diene-1,7-dioate isomerase"/>
    <property type="match status" value="1"/>
</dbReference>
<dbReference type="InterPro" id="IPR051121">
    <property type="entry name" value="FAH"/>
</dbReference>
<evidence type="ECO:0000313" key="5">
    <source>
        <dbReference type="Proteomes" id="UP000471120"/>
    </source>
</evidence>
<dbReference type="PANTHER" id="PTHR42796:SF4">
    <property type="entry name" value="FUMARYLACETOACETATE HYDROLASE DOMAIN-CONTAINING PROTEIN 2A"/>
    <property type="match status" value="1"/>
</dbReference>
<comment type="caution">
    <text evidence="4">The sequence shown here is derived from an EMBL/GenBank/DDBJ whole genome shotgun (WGS) entry which is preliminary data.</text>
</comment>
<proteinExistence type="inferred from homology"/>
<dbReference type="AlphaFoldDB" id="A0A6P2CBQ2"/>
<evidence type="ECO:0000313" key="4">
    <source>
        <dbReference type="EMBL" id="TXG89762.1"/>
    </source>
</evidence>
<keyword evidence="4" id="KW-0378">Hydrolase</keyword>
<reference evidence="4 5" key="1">
    <citation type="submission" date="2018-07" db="EMBL/GenBank/DDBJ databases">
        <title>Genome sequence of Rhodococcus rhodnii ATCC 35071 from Rhodnius prolixus.</title>
        <authorList>
            <person name="Patel V."/>
            <person name="Vogel K.J."/>
        </authorList>
    </citation>
    <scope>NUCLEOTIDE SEQUENCE [LARGE SCALE GENOMIC DNA]</scope>
    <source>
        <strain evidence="4 5">ATCC 35071</strain>
    </source>
</reference>
<evidence type="ECO:0000256" key="1">
    <source>
        <dbReference type="ARBA" id="ARBA00010211"/>
    </source>
</evidence>
<organism evidence="4 5">
    <name type="scientific">Rhodococcus rhodnii</name>
    <dbReference type="NCBI Taxonomy" id="38312"/>
    <lineage>
        <taxon>Bacteria</taxon>
        <taxon>Bacillati</taxon>
        <taxon>Actinomycetota</taxon>
        <taxon>Actinomycetes</taxon>
        <taxon>Mycobacteriales</taxon>
        <taxon>Nocardiaceae</taxon>
        <taxon>Rhodococcus</taxon>
    </lineage>
</organism>